<feature type="compositionally biased region" description="Low complexity" evidence="11">
    <location>
        <begin position="396"/>
        <end position="413"/>
    </location>
</feature>
<dbReference type="PRINTS" id="PR00380">
    <property type="entry name" value="KINESINHEAVY"/>
</dbReference>
<evidence type="ECO:0000256" key="2">
    <source>
        <dbReference type="ARBA" id="ARBA00022490"/>
    </source>
</evidence>
<dbReference type="FunFam" id="3.40.850.10:FF:000015">
    <property type="entry name" value="Kinesin family member 26A"/>
    <property type="match status" value="1"/>
</dbReference>
<reference evidence="13" key="1">
    <citation type="submission" date="2025-08" db="UniProtKB">
        <authorList>
            <consortium name="Ensembl"/>
        </authorList>
    </citation>
    <scope>IDENTIFICATION</scope>
</reference>
<feature type="compositionally biased region" description="Polar residues" evidence="11">
    <location>
        <begin position="316"/>
        <end position="331"/>
    </location>
</feature>
<protein>
    <submittedName>
        <fullName evidence="13">Kinesin family member 26Ba</fullName>
    </submittedName>
</protein>
<feature type="region of interest" description="Disordered" evidence="11">
    <location>
        <begin position="1169"/>
        <end position="1274"/>
    </location>
</feature>
<evidence type="ECO:0000256" key="3">
    <source>
        <dbReference type="ARBA" id="ARBA00022553"/>
    </source>
</evidence>
<feature type="compositionally biased region" description="Polar residues" evidence="11">
    <location>
        <begin position="1433"/>
        <end position="1447"/>
    </location>
</feature>
<evidence type="ECO:0000256" key="10">
    <source>
        <dbReference type="SAM" id="Coils"/>
    </source>
</evidence>
<keyword evidence="6 9" id="KW-0067">ATP-binding</keyword>
<feature type="compositionally biased region" description="Gly residues" evidence="11">
    <location>
        <begin position="88"/>
        <end position="104"/>
    </location>
</feature>
<name>A0A3B3BVJ4_ORYME</name>
<dbReference type="Ensembl" id="ENSOMET00000000296.1">
    <property type="protein sequence ID" value="ENSOMEP00000009726.1"/>
    <property type="gene ID" value="ENSOMEG00000010961.1"/>
</dbReference>
<feature type="compositionally biased region" description="Low complexity" evidence="11">
    <location>
        <begin position="1844"/>
        <end position="1874"/>
    </location>
</feature>
<reference evidence="13" key="2">
    <citation type="submission" date="2025-09" db="UniProtKB">
        <authorList>
            <consortium name="Ensembl"/>
        </authorList>
    </citation>
    <scope>IDENTIFICATION</scope>
</reference>
<dbReference type="PANTHER" id="PTHR21608">
    <property type="entry name" value="KINESIN-LIKE PROTEIN CG14535"/>
    <property type="match status" value="1"/>
</dbReference>
<dbReference type="GO" id="GO:0048731">
    <property type="term" value="P:system development"/>
    <property type="evidence" value="ECO:0007669"/>
    <property type="project" value="UniProtKB-ARBA"/>
</dbReference>
<dbReference type="SMART" id="SM00129">
    <property type="entry name" value="KISc"/>
    <property type="match status" value="1"/>
</dbReference>
<dbReference type="GO" id="GO:0005874">
    <property type="term" value="C:microtubule"/>
    <property type="evidence" value="ECO:0007669"/>
    <property type="project" value="UniProtKB-KW"/>
</dbReference>
<feature type="compositionally biased region" description="Polar residues" evidence="11">
    <location>
        <begin position="1218"/>
        <end position="1242"/>
    </location>
</feature>
<feature type="compositionally biased region" description="Low complexity" evidence="11">
    <location>
        <begin position="237"/>
        <end position="258"/>
    </location>
</feature>
<dbReference type="InterPro" id="IPR036961">
    <property type="entry name" value="Kinesin_motor_dom_sf"/>
</dbReference>
<feature type="compositionally biased region" description="Low complexity" evidence="11">
    <location>
        <begin position="54"/>
        <end position="87"/>
    </location>
</feature>
<dbReference type="OMA" id="XSGGRSR"/>
<feature type="region of interest" description="Disordered" evidence="11">
    <location>
        <begin position="206"/>
        <end position="367"/>
    </location>
</feature>
<feature type="compositionally biased region" description="Polar residues" evidence="11">
    <location>
        <begin position="1946"/>
        <end position="1963"/>
    </location>
</feature>
<feature type="compositionally biased region" description="Low complexity" evidence="11">
    <location>
        <begin position="332"/>
        <end position="355"/>
    </location>
</feature>
<dbReference type="InterPro" id="IPR027640">
    <property type="entry name" value="Kinesin-like_fam"/>
</dbReference>
<feature type="compositionally biased region" description="Low complexity" evidence="11">
    <location>
        <begin position="1926"/>
        <end position="1945"/>
    </location>
</feature>
<dbReference type="STRING" id="30732.ENSOMEP00000009726"/>
<dbReference type="GO" id="GO:0007018">
    <property type="term" value="P:microtubule-based movement"/>
    <property type="evidence" value="ECO:0007669"/>
    <property type="project" value="InterPro"/>
</dbReference>
<feature type="region of interest" description="Disordered" evidence="11">
    <location>
        <begin position="895"/>
        <end position="928"/>
    </location>
</feature>
<feature type="compositionally biased region" description="Basic and acidic residues" evidence="11">
    <location>
        <begin position="35"/>
        <end position="44"/>
    </location>
</feature>
<dbReference type="SUPFAM" id="SSF52540">
    <property type="entry name" value="P-loop containing nucleoside triphosphate hydrolases"/>
    <property type="match status" value="1"/>
</dbReference>
<feature type="compositionally biased region" description="Polar residues" evidence="11">
    <location>
        <begin position="1875"/>
        <end position="1890"/>
    </location>
</feature>
<dbReference type="InterPro" id="IPR027417">
    <property type="entry name" value="P-loop_NTPase"/>
</dbReference>
<feature type="coiled-coil region" evidence="10">
    <location>
        <begin position="2227"/>
        <end position="2258"/>
    </location>
</feature>
<evidence type="ECO:0000256" key="9">
    <source>
        <dbReference type="PROSITE-ProRule" id="PRU00283"/>
    </source>
</evidence>
<feature type="region of interest" description="Disordered" evidence="11">
    <location>
        <begin position="387"/>
        <end position="413"/>
    </location>
</feature>
<feature type="compositionally biased region" description="Low complexity" evidence="11">
    <location>
        <begin position="1244"/>
        <end position="1258"/>
    </location>
</feature>
<evidence type="ECO:0000259" key="12">
    <source>
        <dbReference type="PROSITE" id="PS50067"/>
    </source>
</evidence>
<comment type="similarity">
    <text evidence="9">Belongs to the TRAFAC class myosin-kinesin ATPase superfamily. Kinesin family.</text>
</comment>
<feature type="region of interest" description="Disordered" evidence="11">
    <location>
        <begin position="1983"/>
        <end position="2062"/>
    </location>
</feature>
<evidence type="ECO:0000256" key="7">
    <source>
        <dbReference type="ARBA" id="ARBA00023175"/>
    </source>
</evidence>
<feature type="domain" description="Kinesin motor" evidence="12">
    <location>
        <begin position="497"/>
        <end position="863"/>
    </location>
</feature>
<dbReference type="InterPro" id="IPR057090">
    <property type="entry name" value="HTH_KIF26A_B_1st"/>
</dbReference>
<feature type="region of interest" description="Disordered" evidence="11">
    <location>
        <begin position="1578"/>
        <end position="1619"/>
    </location>
</feature>
<keyword evidence="2" id="KW-0963">Cytoplasm</keyword>
<dbReference type="GeneTree" id="ENSGT00940000156992"/>
<keyword evidence="8" id="KW-0206">Cytoskeleton</keyword>
<feature type="region of interest" description="Disordered" evidence="11">
    <location>
        <begin position="1433"/>
        <end position="1499"/>
    </location>
</feature>
<accession>A0A3B3BVJ4</accession>
<evidence type="ECO:0000256" key="5">
    <source>
        <dbReference type="ARBA" id="ARBA00022741"/>
    </source>
</evidence>
<feature type="binding site" evidence="9">
    <location>
        <begin position="596"/>
        <end position="603"/>
    </location>
    <ligand>
        <name>ATP</name>
        <dbReference type="ChEBI" id="CHEBI:30616"/>
    </ligand>
</feature>
<keyword evidence="14" id="KW-1185">Reference proteome</keyword>
<evidence type="ECO:0000256" key="1">
    <source>
        <dbReference type="ARBA" id="ARBA00004245"/>
    </source>
</evidence>
<feature type="compositionally biased region" description="Gly residues" evidence="11">
    <location>
        <begin position="2007"/>
        <end position="2018"/>
    </location>
</feature>
<feature type="region of interest" description="Disordered" evidence="11">
    <location>
        <begin position="1823"/>
        <end position="1971"/>
    </location>
</feature>
<dbReference type="PANTHER" id="PTHR21608:SF8">
    <property type="entry name" value="KINESIN-LIKE PROTEIN KIF26B"/>
    <property type="match status" value="1"/>
</dbReference>
<feature type="region of interest" description="Disordered" evidence="11">
    <location>
        <begin position="1695"/>
        <end position="1778"/>
    </location>
</feature>
<feature type="compositionally biased region" description="Low complexity" evidence="11">
    <location>
        <begin position="991"/>
        <end position="1011"/>
    </location>
</feature>
<feature type="compositionally biased region" description="Basic residues" evidence="11">
    <location>
        <begin position="2114"/>
        <end position="2133"/>
    </location>
</feature>
<dbReference type="OrthoDB" id="8862460at2759"/>
<evidence type="ECO:0000256" key="6">
    <source>
        <dbReference type="ARBA" id="ARBA00022840"/>
    </source>
</evidence>
<feature type="compositionally biased region" description="Polar residues" evidence="11">
    <location>
        <begin position="278"/>
        <end position="293"/>
    </location>
</feature>
<feature type="compositionally biased region" description="Polar residues" evidence="11">
    <location>
        <begin position="970"/>
        <end position="986"/>
    </location>
</feature>
<feature type="compositionally biased region" description="Low complexity" evidence="11">
    <location>
        <begin position="266"/>
        <end position="277"/>
    </location>
</feature>
<keyword evidence="5 9" id="KW-0547">Nucleotide-binding</keyword>
<dbReference type="GO" id="GO:0005524">
    <property type="term" value="F:ATP binding"/>
    <property type="evidence" value="ECO:0007669"/>
    <property type="project" value="UniProtKB-UniRule"/>
</dbReference>
<proteinExistence type="inferred from homology"/>
<evidence type="ECO:0000256" key="8">
    <source>
        <dbReference type="ARBA" id="ARBA00023212"/>
    </source>
</evidence>
<dbReference type="CDD" id="cd00106">
    <property type="entry name" value="KISc"/>
    <property type="match status" value="1"/>
</dbReference>
<organism evidence="13 14">
    <name type="scientific">Oryzias melastigma</name>
    <name type="common">Marine medaka</name>
    <dbReference type="NCBI Taxonomy" id="30732"/>
    <lineage>
        <taxon>Eukaryota</taxon>
        <taxon>Metazoa</taxon>
        <taxon>Chordata</taxon>
        <taxon>Craniata</taxon>
        <taxon>Vertebrata</taxon>
        <taxon>Euteleostomi</taxon>
        <taxon>Actinopterygii</taxon>
        <taxon>Neopterygii</taxon>
        <taxon>Teleostei</taxon>
        <taxon>Neoteleostei</taxon>
        <taxon>Acanthomorphata</taxon>
        <taxon>Ovalentaria</taxon>
        <taxon>Atherinomorphae</taxon>
        <taxon>Beloniformes</taxon>
        <taxon>Adrianichthyidae</taxon>
        <taxon>Oryziinae</taxon>
        <taxon>Oryzias</taxon>
    </lineage>
</organism>
<keyword evidence="4" id="KW-0493">Microtubule</keyword>
<dbReference type="PROSITE" id="PS50067">
    <property type="entry name" value="KINESIN_MOTOR_2"/>
    <property type="match status" value="1"/>
</dbReference>
<keyword evidence="7 9" id="KW-0505">Motor protein</keyword>
<feature type="compositionally biased region" description="Basic and acidic residues" evidence="11">
    <location>
        <begin position="1584"/>
        <end position="1593"/>
    </location>
</feature>
<dbReference type="PaxDb" id="30732-ENSOMEP00000009726"/>
<feature type="compositionally biased region" description="Low complexity" evidence="11">
    <location>
        <begin position="2141"/>
        <end position="2164"/>
    </location>
</feature>
<keyword evidence="3" id="KW-0597">Phosphoprotein</keyword>
<dbReference type="Proteomes" id="UP000261560">
    <property type="component" value="Unplaced"/>
</dbReference>
<dbReference type="GO" id="GO:0003777">
    <property type="term" value="F:microtubule motor activity"/>
    <property type="evidence" value="ECO:0007669"/>
    <property type="project" value="InterPro"/>
</dbReference>
<feature type="compositionally biased region" description="Polar residues" evidence="11">
    <location>
        <begin position="1054"/>
        <end position="1064"/>
    </location>
</feature>
<dbReference type="Gene3D" id="3.40.850.10">
    <property type="entry name" value="Kinesin motor domain"/>
    <property type="match status" value="1"/>
</dbReference>
<dbReference type="InterPro" id="IPR001752">
    <property type="entry name" value="Kinesin_motor_dom"/>
</dbReference>
<evidence type="ECO:0000313" key="14">
    <source>
        <dbReference type="Proteomes" id="UP000261560"/>
    </source>
</evidence>
<feature type="compositionally biased region" description="Low complexity" evidence="11">
    <location>
        <begin position="1891"/>
        <end position="1919"/>
    </location>
</feature>
<feature type="compositionally biased region" description="Polar residues" evidence="11">
    <location>
        <begin position="2090"/>
        <end position="2105"/>
    </location>
</feature>
<dbReference type="Pfam" id="PF00225">
    <property type="entry name" value="Kinesin"/>
    <property type="match status" value="1"/>
</dbReference>
<evidence type="ECO:0000256" key="11">
    <source>
        <dbReference type="SAM" id="MobiDB-lite"/>
    </source>
</evidence>
<feature type="compositionally biased region" description="Low complexity" evidence="11">
    <location>
        <begin position="1743"/>
        <end position="1755"/>
    </location>
</feature>
<feature type="compositionally biased region" description="Polar residues" evidence="11">
    <location>
        <begin position="2049"/>
        <end position="2058"/>
    </location>
</feature>
<dbReference type="GO" id="GO:0008017">
    <property type="term" value="F:microtubule binding"/>
    <property type="evidence" value="ECO:0007669"/>
    <property type="project" value="InterPro"/>
</dbReference>
<feature type="compositionally biased region" description="Low complexity" evidence="11">
    <location>
        <begin position="105"/>
        <end position="117"/>
    </location>
</feature>
<feature type="region of interest" description="Disordered" evidence="11">
    <location>
        <begin position="1051"/>
        <end position="1072"/>
    </location>
</feature>
<keyword evidence="10" id="KW-0175">Coiled coil</keyword>
<feature type="region of interest" description="Disordered" evidence="11">
    <location>
        <begin position="966"/>
        <end position="1014"/>
    </location>
</feature>
<dbReference type="Pfam" id="PF23081">
    <property type="entry name" value="HTH_KIF26A_B_1st"/>
    <property type="match status" value="1"/>
</dbReference>
<feature type="region of interest" description="Disordered" evidence="11">
    <location>
        <begin position="1"/>
        <end position="117"/>
    </location>
</feature>
<evidence type="ECO:0000313" key="13">
    <source>
        <dbReference type="Ensembl" id="ENSOMEP00000009726.1"/>
    </source>
</evidence>
<evidence type="ECO:0000256" key="4">
    <source>
        <dbReference type="ARBA" id="ARBA00022701"/>
    </source>
</evidence>
<comment type="subcellular location">
    <subcellularLocation>
        <location evidence="1">Cytoplasm</location>
        <location evidence="1">Cytoskeleton</location>
    </subcellularLocation>
</comment>
<feature type="region of interest" description="Disordered" evidence="11">
    <location>
        <begin position="2078"/>
        <end position="2186"/>
    </location>
</feature>
<sequence>MTSLSGTKERSSRSRKHAMSDTSPTKSASFFPDTWYRKAYEETARSGTRPAPEGAGSMPSSTGTPSPGSGISSPGSFSGSPGTISPGIGTGSPGSLGGSPGFGTGSPASGSGSSPGSERMIWCENCNARLMELKRQALKLLIPGPYSSKDPSFSLLLHDKLQVPNSSRRAWNERDSRCDVCATHLTQLKQEAVRMVLTLDQWDLSPTSSPPAPIGRYGSHGPPGSLGSREWPGAFLPSSAVSAAQHPPHSSSSSSPCQTPTPSPSHGPSNSNHGSPSVGQTSSPAPTVPQSQGAGHRLGSKPSSLGLGGAVDRRNSGSPNSLKAGSASQQPTNSVVTNGGNSSNNGNGAVVSSSTLQAHPRTNGGVTLYPYQITSEASREGLTEAPINRFNSPAHTNSSSRTNSPSNTPVVNVPAPSATSAAASFFARAAQKLSLASKKKKQKTTAVIAPVTASPPPCDPALFPTNFSSALLLAPPPAPPCLLRAANKIKDTPGLGKVKVMVRVCPVSHSDAAESSSFLKVDTRKKQITIMDPSANQPPNAASQKRAGANQVPPKIFTFDAAFPPDASQAEVCAGTVAEVIQSVVNGADGCVFCFGHSKLGKSYTMIGRDDSLQTLGIIPCAISWLFKLINERKEKTGARFSVRVSAVEVWGKEENLKDLLSEVATGSLQDGQSPGVYLCEDPICGMQLQNQSELRAPTPEKAAWFLDAAIAARHSSQRPDTAEEEHRNSHMLFTLHIYQYRMEKTGKGGMSGGRSRLHLLDLGSCDVKELGGGGGGGKNRENSSPTSAPLCLSLSALGNVILALVNGSKHIPYKDSKLTMLLRESLGNMNCRTTMIAHISVLPRDFSETLSTIQIASRVLRMKKKKTKVTVQYTSSSSGGESSCEEGRMRRPTHLRPFHHRGDTDSDLPLLKLSSDPEEYSSSEQSCDTVIYVGPNGAAVSDRELTDNEGPPEFVPIIPALLRGKTSEQHQTSSQSPGAAAQNKSQADEQPGGPSQPQSQPSQSLLGQPLAPVPEEGGECLKCNTFAELQERLDCIDGSEEVTKFPFEEIPTTKPSAKQESCLPSSVSSSAVPPASAAVLDAETKNEFSSASAALRRSSNDQQLQDIREVVEKAELAQTMIHSLAQASGSPVVTSTRSVTGSSSLTSNPIHRTLNSHLNDSLENLNVGVNTDGKGRPLGSPRLGIASLTKTSEYRPPSSPSQRCKVYTQKGVMPASPSLSSHTLAQDAQPSDAITSDNSLAADSGRSSTDSLLSRTSPAGMSPQIKDPTASLSASLGSAETLCDDDVPPIPLDTLKDASGPAASSAGAVFLADDELVHSVGDEDLTALVEAQSLSCRPTSIISFNSDCGSEAALAPESQSISNMSASDGALGDYHMAPGPVTTSGVKEVVAMAEVAMAKLRIEGEAFGTGMPSCGSSVSSWMSDLSMSSEADQSLHSFSQSRSQQGEALADPESSQDLGVDSLVSYPGTEGLRRGSLEGELSLSMSDKDPTPRVGKLPTSMATTNIQILTSRSNGVHPCVAVKPMVIKEPTILSSSPKTALMKDAGKSNAPSIASISSEMSFEDPWLKRGLEEETSSVVGCDVKPEKSEIEPLKPNPGDNGGRESKDHQGSPCRDGGDYSNSGFGKEVFSSSDSFKRVVDGCEMVVNVAQGECFASCYNPDIHRTASLPRGWHRINRHDGLDCGMEYQNLGVTTSNPCSPRATLDRWSSSRKQGFFSHKKGGMPPLPPVRKSSLDQRNRAASPLPQSAISSRSSSTDDAGMPGCDAAGVTRQRGSSIDSSRLFSAKLEQLANRTNSLGRVHGSHGGSHHYDCFSLERGESLRGGGGVKGDSTMPRTGRSITRAASVSSPTGSPSYSGSASPSSAPQSPAKSSGTSKISAVNKLLMSSNPKTRSLSASSTKTLSFSTKSLSQTTSRSSSLPPHGKPQSSVQSPVQQQQQQQQQQQGPTPGSWSTQSLSRSRGGSLTAKLPLRAVNSRISELLQGNAGSRSRHHIQAGSTDPAEEKGGGTSGDGAGGNGPAEERAAVVQTLPSPYSKITAPRKPHRCSSGHASDNSSVLSGELPPAMGKTALFYHSGGSSGYESMLRDSSENTGSTSSAQDSLSEHSSATTSSRRSSKSSKKNRSNIGLQRRRLIPALTLDSSSSSPPQRSSKQAVTSSSSSSSSQGACWVDGPLGPPAPSNLRGGSMTTETFEIKVYEIDDVERLQKRKDKGGSKELLHVSPKLRLLEHRQQRIGEVRAKYQCLKNELEQTKQHLMLEPHKWITEFELQQPYEVDSLEYLEALQTVTDKLESRVNFCKAHLMMITCFDVSSRHR</sequence>